<organism evidence="3 4">
    <name type="scientific">Micromonospora eburnea</name>
    <dbReference type="NCBI Taxonomy" id="227316"/>
    <lineage>
        <taxon>Bacteria</taxon>
        <taxon>Bacillati</taxon>
        <taxon>Actinomycetota</taxon>
        <taxon>Actinomycetes</taxon>
        <taxon>Micromonosporales</taxon>
        <taxon>Micromonosporaceae</taxon>
        <taxon>Micromonospora</taxon>
    </lineage>
</organism>
<dbReference type="Proteomes" id="UP000199696">
    <property type="component" value="Unassembled WGS sequence"/>
</dbReference>
<feature type="compositionally biased region" description="Basic residues" evidence="1">
    <location>
        <begin position="1"/>
        <end position="26"/>
    </location>
</feature>
<dbReference type="AlphaFoldDB" id="A0A1C6VMZ6"/>
<dbReference type="OrthoDB" id="9809485at2"/>
<feature type="domain" description="RNHCP" evidence="2">
    <location>
        <begin position="34"/>
        <end position="122"/>
    </location>
</feature>
<name>A0A1C6VMZ6_9ACTN</name>
<dbReference type="STRING" id="227316.GA0070604_6073"/>
<gene>
    <name evidence="3" type="ORF">GA0070604_6073</name>
</gene>
<evidence type="ECO:0000313" key="4">
    <source>
        <dbReference type="Proteomes" id="UP000199696"/>
    </source>
</evidence>
<protein>
    <submittedName>
        <fullName evidence="3">RNHCP domain-containing protein</fullName>
    </submittedName>
</protein>
<dbReference type="EMBL" id="FMHY01000002">
    <property type="protein sequence ID" value="SCL67708.1"/>
    <property type="molecule type" value="Genomic_DNA"/>
</dbReference>
<feature type="region of interest" description="Disordered" evidence="1">
    <location>
        <begin position="1"/>
        <end position="29"/>
    </location>
</feature>
<reference evidence="4" key="1">
    <citation type="submission" date="2016-06" db="EMBL/GenBank/DDBJ databases">
        <authorList>
            <person name="Varghese N."/>
            <person name="Submissions Spin"/>
        </authorList>
    </citation>
    <scope>NUCLEOTIDE SEQUENCE [LARGE SCALE GENOMIC DNA]</scope>
    <source>
        <strain evidence="4">DSM 44814</strain>
    </source>
</reference>
<evidence type="ECO:0000313" key="3">
    <source>
        <dbReference type="EMBL" id="SCL67708.1"/>
    </source>
</evidence>
<dbReference type="InterPro" id="IPR024439">
    <property type="entry name" value="RNHCP"/>
</dbReference>
<evidence type="ECO:0000256" key="1">
    <source>
        <dbReference type="SAM" id="MobiDB-lite"/>
    </source>
</evidence>
<dbReference type="Pfam" id="PF12647">
    <property type="entry name" value="RNHCP"/>
    <property type="match status" value="1"/>
</dbReference>
<keyword evidence="4" id="KW-1185">Reference proteome</keyword>
<sequence>MPRRNSQRPGRRQPHGRAQRQKRMHGRNRDEYGESFRCLHCRLDVSMSAPGTAHRNHCPNCLSSKHVDRSCPGDRASTCHARMEPIAIAVRGDGEWVIIHRCVGCGGLGSNRAAGDDNALALTRLAVTVIRHLGSPLRIPLAAPLE</sequence>
<proteinExistence type="predicted"/>
<evidence type="ECO:0000259" key="2">
    <source>
        <dbReference type="Pfam" id="PF12647"/>
    </source>
</evidence>
<accession>A0A1C6VMZ6</accession>